<evidence type="ECO:0000313" key="2">
    <source>
        <dbReference type="Proteomes" id="UP001596542"/>
    </source>
</evidence>
<organism evidence="1 2">
    <name type="scientific">Herminiimonas glaciei</name>
    <dbReference type="NCBI Taxonomy" id="523788"/>
    <lineage>
        <taxon>Bacteria</taxon>
        <taxon>Pseudomonadati</taxon>
        <taxon>Pseudomonadota</taxon>
        <taxon>Betaproteobacteria</taxon>
        <taxon>Burkholderiales</taxon>
        <taxon>Oxalobacteraceae</taxon>
        <taxon>Herminiimonas</taxon>
    </lineage>
</organism>
<protein>
    <submittedName>
        <fullName evidence="1">Uncharacterized protein</fullName>
    </submittedName>
</protein>
<sequence length="79" mass="8853">FYLENPSVEILEGFCFCAIGLYIRDSCPHSLQNPAIRVTFLRKAACSASMQLQNSGARSALVSKYAFDIAWFVEEVVQM</sequence>
<feature type="non-terminal residue" evidence="1">
    <location>
        <position position="1"/>
    </location>
</feature>
<reference evidence="2" key="1">
    <citation type="journal article" date="2019" name="Int. J. Syst. Evol. Microbiol.">
        <title>The Global Catalogue of Microorganisms (GCM) 10K type strain sequencing project: providing services to taxonomists for standard genome sequencing and annotation.</title>
        <authorList>
            <consortium name="The Broad Institute Genomics Platform"/>
            <consortium name="The Broad Institute Genome Sequencing Center for Infectious Disease"/>
            <person name="Wu L."/>
            <person name="Ma J."/>
        </authorList>
    </citation>
    <scope>NUCLEOTIDE SEQUENCE [LARGE SCALE GENOMIC DNA]</scope>
    <source>
        <strain evidence="2">KACC 12508</strain>
    </source>
</reference>
<comment type="caution">
    <text evidence="1">The sequence shown here is derived from an EMBL/GenBank/DDBJ whole genome shotgun (WGS) entry which is preliminary data.</text>
</comment>
<name>A0ABW2IEY1_9BURK</name>
<proteinExistence type="predicted"/>
<dbReference type="RefSeq" id="WP_382272965.1">
    <property type="nucleotide sequence ID" value="NZ_JBHTBU010000003.1"/>
</dbReference>
<dbReference type="Proteomes" id="UP001596542">
    <property type="component" value="Unassembled WGS sequence"/>
</dbReference>
<gene>
    <name evidence="1" type="ORF">ACFQPC_16605</name>
</gene>
<accession>A0ABW2IEY1</accession>
<keyword evidence="2" id="KW-1185">Reference proteome</keyword>
<dbReference type="EMBL" id="JBHTBU010000003">
    <property type="protein sequence ID" value="MFC7289671.1"/>
    <property type="molecule type" value="Genomic_DNA"/>
</dbReference>
<evidence type="ECO:0000313" key="1">
    <source>
        <dbReference type="EMBL" id="MFC7289671.1"/>
    </source>
</evidence>